<protein>
    <submittedName>
        <fullName evidence="1">Uncharacterized protein</fullName>
    </submittedName>
</protein>
<dbReference type="EMBL" id="BK016182">
    <property type="protein sequence ID" value="DAG00717.1"/>
    <property type="molecule type" value="Genomic_DNA"/>
</dbReference>
<name>A0A8S5V1X0_9CAUD</name>
<accession>A0A8S5V1X0</accession>
<organism evidence="1">
    <name type="scientific">Myoviridae sp. ctJ2i1</name>
    <dbReference type="NCBI Taxonomy" id="2825079"/>
    <lineage>
        <taxon>Viruses</taxon>
        <taxon>Duplodnaviria</taxon>
        <taxon>Heunggongvirae</taxon>
        <taxon>Uroviricota</taxon>
        <taxon>Caudoviricetes</taxon>
    </lineage>
</organism>
<proteinExistence type="predicted"/>
<evidence type="ECO:0000313" key="1">
    <source>
        <dbReference type="EMBL" id="DAG00717.1"/>
    </source>
</evidence>
<reference evidence="1" key="1">
    <citation type="journal article" date="2021" name="Proc. Natl. Acad. Sci. U.S.A.">
        <title>A Catalog of Tens of Thousands of Viruses from Human Metagenomes Reveals Hidden Associations with Chronic Diseases.</title>
        <authorList>
            <person name="Tisza M.J."/>
            <person name="Buck C.B."/>
        </authorList>
    </citation>
    <scope>NUCLEOTIDE SEQUENCE</scope>
    <source>
        <strain evidence="1">CtJ2i1</strain>
    </source>
</reference>
<sequence length="45" mass="5210">MLISPAVLTAEEEEKKYERDLHIEGPMKDFGAEPSQSHKVYKTLY</sequence>